<dbReference type="InterPro" id="IPR001100">
    <property type="entry name" value="Pyr_nuc-diS_OxRdtase"/>
</dbReference>
<dbReference type="OrthoDB" id="9776382at2"/>
<evidence type="ECO:0000256" key="12">
    <source>
        <dbReference type="ARBA" id="ARBA00049187"/>
    </source>
</evidence>
<feature type="binding site" evidence="14">
    <location>
        <position position="165"/>
    </location>
    <ligand>
        <name>FAD</name>
        <dbReference type="ChEBI" id="CHEBI:57692"/>
    </ligand>
</feature>
<accession>A0A508TDS9</accession>
<evidence type="ECO:0000256" key="4">
    <source>
        <dbReference type="ARBA" id="ARBA00016961"/>
    </source>
</evidence>
<comment type="catalytic activity">
    <reaction evidence="12 16">
        <text>N(6)-[(R)-dihydrolipoyl]-L-lysyl-[protein] + NAD(+) = N(6)-[(R)-lipoyl]-L-lysyl-[protein] + NADH + H(+)</text>
        <dbReference type="Rhea" id="RHEA:15045"/>
        <dbReference type="Rhea" id="RHEA-COMP:10474"/>
        <dbReference type="Rhea" id="RHEA-COMP:10475"/>
        <dbReference type="ChEBI" id="CHEBI:15378"/>
        <dbReference type="ChEBI" id="CHEBI:57540"/>
        <dbReference type="ChEBI" id="CHEBI:57945"/>
        <dbReference type="ChEBI" id="CHEBI:83099"/>
        <dbReference type="ChEBI" id="CHEBI:83100"/>
        <dbReference type="EC" id="1.8.1.4"/>
    </reaction>
</comment>
<evidence type="ECO:0000313" key="19">
    <source>
        <dbReference type="Proteomes" id="UP000328092"/>
    </source>
</evidence>
<dbReference type="InterPro" id="IPR012999">
    <property type="entry name" value="Pyr_OxRdtase_I_AS"/>
</dbReference>
<dbReference type="Pfam" id="PF00364">
    <property type="entry name" value="Biotin_lipoyl"/>
    <property type="match status" value="1"/>
</dbReference>
<dbReference type="FunFam" id="3.30.390.30:FF:000001">
    <property type="entry name" value="Dihydrolipoyl dehydrogenase"/>
    <property type="match status" value="1"/>
</dbReference>
<evidence type="ECO:0000256" key="11">
    <source>
        <dbReference type="ARBA" id="ARBA00023284"/>
    </source>
</evidence>
<dbReference type="InterPro" id="IPR000089">
    <property type="entry name" value="Biotin_lipoyl"/>
</dbReference>
<dbReference type="EMBL" id="CAADFC020000016">
    <property type="protein sequence ID" value="VIO73203.1"/>
    <property type="molecule type" value="Genomic_DNA"/>
</dbReference>
<feature type="binding site" evidence="14">
    <location>
        <begin position="292"/>
        <end position="299"/>
    </location>
    <ligand>
        <name>NAD(+)</name>
        <dbReference type="ChEBI" id="CHEBI:57540"/>
    </ligand>
</feature>
<evidence type="ECO:0000256" key="2">
    <source>
        <dbReference type="ARBA" id="ARBA00007532"/>
    </source>
</evidence>
<keyword evidence="5 16" id="KW-0285">Flavoprotein</keyword>
<dbReference type="InterPro" id="IPR003016">
    <property type="entry name" value="2-oxoA_DH_lipoyl-BS"/>
</dbReference>
<comment type="similarity">
    <text evidence="2 16">Belongs to the class-I pyridine nucleotide-disulfide oxidoreductase family.</text>
</comment>
<dbReference type="GO" id="GO:0006103">
    <property type="term" value="P:2-oxoglutarate metabolic process"/>
    <property type="evidence" value="ECO:0007669"/>
    <property type="project" value="TreeGrafter"/>
</dbReference>
<dbReference type="Pfam" id="PF07992">
    <property type="entry name" value="Pyr_redox_2"/>
    <property type="match status" value="1"/>
</dbReference>
<dbReference type="Gene3D" id="3.30.390.30">
    <property type="match status" value="1"/>
</dbReference>
<keyword evidence="11 16" id="KW-0676">Redox-active center</keyword>
<feature type="binding site" evidence="14">
    <location>
        <position position="424"/>
    </location>
    <ligand>
        <name>FAD</name>
        <dbReference type="ChEBI" id="CHEBI:57692"/>
    </ligand>
</feature>
<evidence type="ECO:0000256" key="1">
    <source>
        <dbReference type="ARBA" id="ARBA00001938"/>
    </source>
</evidence>
<gene>
    <name evidence="18" type="primary">lpdA</name>
    <name evidence="18" type="ORF">CI1B_48080</name>
</gene>
<keyword evidence="6" id="KW-0450">Lipoyl</keyword>
<feature type="binding site" evidence="14">
    <location>
        <position position="228"/>
    </location>
    <ligand>
        <name>FAD</name>
        <dbReference type="ChEBI" id="CHEBI:57692"/>
    </ligand>
</feature>
<comment type="caution">
    <text evidence="18">The sequence shown here is derived from an EMBL/GenBank/DDBJ whole genome shotgun (WGS) entry which is preliminary data.</text>
</comment>
<dbReference type="CDD" id="cd06849">
    <property type="entry name" value="lipoyl_domain"/>
    <property type="match status" value="1"/>
</dbReference>
<dbReference type="PRINTS" id="PR00368">
    <property type="entry name" value="FADPNR"/>
</dbReference>
<dbReference type="PRINTS" id="PR00411">
    <property type="entry name" value="PNDRDTASEI"/>
</dbReference>
<dbReference type="Gene3D" id="2.40.50.100">
    <property type="match status" value="1"/>
</dbReference>
<dbReference type="PROSITE" id="PS00076">
    <property type="entry name" value="PYRIDINE_REDOX_1"/>
    <property type="match status" value="1"/>
</dbReference>
<dbReference type="InterPro" id="IPR050151">
    <property type="entry name" value="Class-I_Pyr_Nuc-Dis_Oxidored"/>
</dbReference>
<keyword evidence="8 16" id="KW-0560">Oxidoreductase</keyword>
<feature type="binding site" evidence="14">
    <location>
        <position position="383"/>
    </location>
    <ligand>
        <name>NAD(+)</name>
        <dbReference type="ChEBI" id="CHEBI:57540"/>
    </ligand>
</feature>
<comment type="cofactor">
    <cofactor evidence="1">
        <name>(R)-lipoate</name>
        <dbReference type="ChEBI" id="CHEBI:83088"/>
    </cofactor>
</comment>
<keyword evidence="14" id="KW-0547">Nucleotide-binding</keyword>
<evidence type="ECO:0000256" key="13">
    <source>
        <dbReference type="PIRSR" id="PIRSR000350-2"/>
    </source>
</evidence>
<name>A0A508TDS9_9BRAD</name>
<dbReference type="InterPro" id="IPR036188">
    <property type="entry name" value="FAD/NAD-bd_sf"/>
</dbReference>
<dbReference type="NCBIfam" id="TIGR01350">
    <property type="entry name" value="lipoamide_DH"/>
    <property type="match status" value="1"/>
</dbReference>
<dbReference type="PANTHER" id="PTHR22912">
    <property type="entry name" value="DISULFIDE OXIDOREDUCTASE"/>
    <property type="match status" value="1"/>
</dbReference>
<protein>
    <recommendedName>
        <fullName evidence="4 16">Dihydrolipoyl dehydrogenase</fullName>
        <ecNumber evidence="3 16">1.8.1.4</ecNumber>
    </recommendedName>
</protein>
<evidence type="ECO:0000256" key="8">
    <source>
        <dbReference type="ARBA" id="ARBA00023002"/>
    </source>
</evidence>
<dbReference type="Pfam" id="PF02852">
    <property type="entry name" value="Pyr_redox_dim"/>
    <property type="match status" value="1"/>
</dbReference>
<keyword evidence="7 14" id="KW-0274">FAD</keyword>
<dbReference type="PANTHER" id="PTHR22912:SF160">
    <property type="entry name" value="DIHYDROLIPOYL DEHYDROGENASE"/>
    <property type="match status" value="1"/>
</dbReference>
<feature type="domain" description="Lipoyl-binding" evidence="17">
    <location>
        <begin position="4"/>
        <end position="78"/>
    </location>
</feature>
<dbReference type="InterPro" id="IPR016156">
    <property type="entry name" value="FAD/NAD-linked_Rdtase_dimer_sf"/>
</dbReference>
<evidence type="ECO:0000256" key="16">
    <source>
        <dbReference type="RuleBase" id="RU003692"/>
    </source>
</evidence>
<dbReference type="SUPFAM" id="SSF51230">
    <property type="entry name" value="Single hybrid motif"/>
    <property type="match status" value="1"/>
</dbReference>
<dbReference type="PROSITE" id="PS50968">
    <property type="entry name" value="BIOTINYL_LIPOYL"/>
    <property type="match status" value="1"/>
</dbReference>
<evidence type="ECO:0000256" key="7">
    <source>
        <dbReference type="ARBA" id="ARBA00022827"/>
    </source>
</evidence>
<dbReference type="InterPro" id="IPR011053">
    <property type="entry name" value="Single_hybrid_motif"/>
</dbReference>
<feature type="disulfide bond" description="Redox-active" evidence="15">
    <location>
        <begin position="156"/>
        <end position="161"/>
    </location>
</feature>
<dbReference type="GO" id="GO:0004148">
    <property type="term" value="F:dihydrolipoyl dehydrogenase (NADH) activity"/>
    <property type="evidence" value="ECO:0007669"/>
    <property type="project" value="UniProtKB-EC"/>
</dbReference>
<dbReference type="SUPFAM" id="SSF51905">
    <property type="entry name" value="FAD/NAD(P)-binding domain"/>
    <property type="match status" value="1"/>
</dbReference>
<dbReference type="FunFam" id="2.40.50.100:FF:000009">
    <property type="entry name" value="Acetyltransferase component of pyruvate dehydrogenase complex"/>
    <property type="match status" value="1"/>
</dbReference>
<comment type="miscellaneous">
    <text evidence="16">The active site is a redox-active disulfide bond.</text>
</comment>
<evidence type="ECO:0000256" key="3">
    <source>
        <dbReference type="ARBA" id="ARBA00012608"/>
    </source>
</evidence>
<dbReference type="InterPro" id="IPR004099">
    <property type="entry name" value="Pyr_nucl-diS_OxRdtase_dimer"/>
</dbReference>
<feature type="binding site" evidence="14">
    <location>
        <position position="315"/>
    </location>
    <ligand>
        <name>NAD(+)</name>
        <dbReference type="ChEBI" id="CHEBI:57540"/>
    </ligand>
</feature>
<evidence type="ECO:0000256" key="9">
    <source>
        <dbReference type="ARBA" id="ARBA00023027"/>
    </source>
</evidence>
<keyword evidence="19" id="KW-1185">Reference proteome</keyword>
<dbReference type="InterPro" id="IPR023753">
    <property type="entry name" value="FAD/NAD-binding_dom"/>
</dbReference>
<keyword evidence="9 14" id="KW-0520">NAD</keyword>
<dbReference type="PIRSF" id="PIRSF000350">
    <property type="entry name" value="Mercury_reductase_MerA"/>
    <property type="match status" value="1"/>
</dbReference>
<proteinExistence type="inferred from homology"/>
<dbReference type="Gene3D" id="3.50.50.60">
    <property type="entry name" value="FAD/NAD(P)-binding domain"/>
    <property type="match status" value="2"/>
</dbReference>
<evidence type="ECO:0000313" key="18">
    <source>
        <dbReference type="EMBL" id="VIO73203.1"/>
    </source>
</evidence>
<dbReference type="InterPro" id="IPR006258">
    <property type="entry name" value="Lipoamide_DH"/>
</dbReference>
<evidence type="ECO:0000256" key="10">
    <source>
        <dbReference type="ARBA" id="ARBA00023157"/>
    </source>
</evidence>
<evidence type="ECO:0000256" key="6">
    <source>
        <dbReference type="ARBA" id="ARBA00022823"/>
    </source>
</evidence>
<dbReference type="GO" id="GO:0050660">
    <property type="term" value="F:flavin adenine dinucleotide binding"/>
    <property type="evidence" value="ECO:0007669"/>
    <property type="project" value="InterPro"/>
</dbReference>
<comment type="cofactor">
    <cofactor evidence="14 16">
        <name>FAD</name>
        <dbReference type="ChEBI" id="CHEBI:57692"/>
    </cofactor>
    <text evidence="14 16">Binds 1 FAD per subunit.</text>
</comment>
<evidence type="ECO:0000256" key="14">
    <source>
        <dbReference type="PIRSR" id="PIRSR000350-3"/>
    </source>
</evidence>
<evidence type="ECO:0000256" key="15">
    <source>
        <dbReference type="PIRSR" id="PIRSR000350-4"/>
    </source>
</evidence>
<sequence>MAQQIEVKVPDIGDFKDVAVIEVMVKPGETVAVDTSLIMVESDKASMEIPSSHAGVVKEVRVKVDDKVSEGSIILVLEAAGAAAAPAPAPAAASKPAAAPPPAAAAAASYSGKADIECEMLVLGAGPGGYSAAFRAADLGMKTVLVERYDTLGGVCLNVGCIPSKALLHTASVVDEVKHLPDHGISFGAPQIDLGKLRAFKDGVIKKLTGGLAGMAKARKVEVVTGVGAFVDPHHLEVATASGKKTIRFAKAIIAAGSQAVKLPFLPEDPRIVDSTGALLLKSIPKRMLVIGGGIIGLEMATVYSTLGARIDVVEMLDGLMQGADRDLVKVWDKMNESRFDKVMLKTKTIGGKATEAGIEVSFEGAQAPSGPQLYDLVLVAVGRSPNGKNIGADKAGVGVTDRGYIDVDNQMRTNIAHIHAIGDIIGQPMLAHKAVHEGHVAAEVAHGEKSYFDARQIPSVAYTDPEVAWAGKTEDQCKAEGVKFGKAVFPWAASGRAIANGRDEGFTKLLFDATSHRIIGGGIVGTHAGDLISEICLAIEMGCEPADIGKTIHPHPTLGESIGMAAEVFEGHCTDLPPQKKK</sequence>
<keyword evidence="10" id="KW-1015">Disulfide bond</keyword>
<feature type="binding site" evidence="14">
    <location>
        <begin position="430"/>
        <end position="433"/>
    </location>
    <ligand>
        <name>FAD</name>
        <dbReference type="ChEBI" id="CHEBI:57692"/>
    </ligand>
</feature>
<evidence type="ECO:0000259" key="17">
    <source>
        <dbReference type="PROSITE" id="PS50968"/>
    </source>
</evidence>
<dbReference type="EC" id="1.8.1.4" evidence="3 16"/>
<dbReference type="AlphaFoldDB" id="A0A508TDS9"/>
<evidence type="ECO:0000256" key="5">
    <source>
        <dbReference type="ARBA" id="ARBA00022630"/>
    </source>
</evidence>
<dbReference type="SUPFAM" id="SSF55424">
    <property type="entry name" value="FAD/NAD-linked reductases, dimerisation (C-terminal) domain"/>
    <property type="match status" value="1"/>
</dbReference>
<dbReference type="PROSITE" id="PS00189">
    <property type="entry name" value="LIPOYL"/>
    <property type="match status" value="1"/>
</dbReference>
<organism evidence="18 19">
    <name type="scientific">Bradyrhizobium ivorense</name>
    <dbReference type="NCBI Taxonomy" id="2511166"/>
    <lineage>
        <taxon>Bacteria</taxon>
        <taxon>Pseudomonadati</taxon>
        <taxon>Pseudomonadota</taxon>
        <taxon>Alphaproteobacteria</taxon>
        <taxon>Hyphomicrobiales</taxon>
        <taxon>Nitrobacteraceae</taxon>
        <taxon>Bradyrhizobium</taxon>
    </lineage>
</organism>
<reference evidence="18" key="1">
    <citation type="submission" date="2019-02" db="EMBL/GenBank/DDBJ databases">
        <authorList>
            <person name="Pothier F.J."/>
        </authorList>
    </citation>
    <scope>NUCLEOTIDE SEQUENCE</scope>
    <source>
        <strain evidence="18">CI-1B</strain>
    </source>
</reference>
<feature type="active site" description="Proton acceptor" evidence="13">
    <location>
        <position position="556"/>
    </location>
</feature>
<dbReference type="Proteomes" id="UP000328092">
    <property type="component" value="Unassembled WGS sequence"/>
</dbReference>
<dbReference type="RefSeq" id="WP_139861862.1">
    <property type="nucleotide sequence ID" value="NZ_CAADFC020000016.1"/>
</dbReference>